<protein>
    <submittedName>
        <fullName evidence="1">Uncharacterized protein</fullName>
    </submittedName>
</protein>
<evidence type="ECO:0000313" key="1">
    <source>
        <dbReference type="EMBL" id="VDO93068.1"/>
    </source>
</evidence>
<dbReference type="EMBL" id="UZAI01005982">
    <property type="protein sequence ID" value="VDO93068.1"/>
    <property type="molecule type" value="Genomic_DNA"/>
</dbReference>
<proteinExistence type="predicted"/>
<name>A0A3P8CYA6_9TREM</name>
<gene>
    <name evidence="1" type="ORF">SMRZ_LOCUS11017</name>
</gene>
<organism evidence="1 2">
    <name type="scientific">Schistosoma margrebowiei</name>
    <dbReference type="NCBI Taxonomy" id="48269"/>
    <lineage>
        <taxon>Eukaryota</taxon>
        <taxon>Metazoa</taxon>
        <taxon>Spiralia</taxon>
        <taxon>Lophotrochozoa</taxon>
        <taxon>Platyhelminthes</taxon>
        <taxon>Trematoda</taxon>
        <taxon>Digenea</taxon>
        <taxon>Strigeidida</taxon>
        <taxon>Schistosomatoidea</taxon>
        <taxon>Schistosomatidae</taxon>
        <taxon>Schistosoma</taxon>
    </lineage>
</organism>
<dbReference type="AlphaFoldDB" id="A0A3P8CYA6"/>
<sequence>MNPLALLENLNDLCLRDGLGSPICSAIPVDFIDSTTGNKVQLYIGQVYIPKLQFRCNTSRYYLTSTEAKLGASEIAIQSLPFNLFSLNEGKQY</sequence>
<evidence type="ECO:0000313" key="2">
    <source>
        <dbReference type="Proteomes" id="UP000277204"/>
    </source>
</evidence>
<keyword evidence="2" id="KW-1185">Reference proteome</keyword>
<accession>A0A3P8CYA6</accession>
<reference evidence="1 2" key="1">
    <citation type="submission" date="2018-11" db="EMBL/GenBank/DDBJ databases">
        <authorList>
            <consortium name="Pathogen Informatics"/>
        </authorList>
    </citation>
    <scope>NUCLEOTIDE SEQUENCE [LARGE SCALE GENOMIC DNA]</scope>
    <source>
        <strain evidence="1 2">Zambia</strain>
    </source>
</reference>
<dbReference type="Proteomes" id="UP000277204">
    <property type="component" value="Unassembled WGS sequence"/>
</dbReference>